<dbReference type="InterPro" id="IPR035979">
    <property type="entry name" value="RBD_domain_sf"/>
</dbReference>
<feature type="domain" description="RRM" evidence="6">
    <location>
        <begin position="7"/>
        <end position="81"/>
    </location>
</feature>
<keyword evidence="2 4" id="KW-0694">RNA-binding</keyword>
<evidence type="ECO:0000256" key="3">
    <source>
        <dbReference type="ARBA" id="ARBA00023242"/>
    </source>
</evidence>
<dbReference type="Gene3D" id="3.30.70.330">
    <property type="match status" value="1"/>
</dbReference>
<proteinExistence type="predicted"/>
<sequence>MSEVSDRTCYVCNLSPRVTSDIIEELFVQMGPVEGVRLFERNSNRFAFVYFEDDVSVPFAVEMLDGIRLYGVSITVEPQRDSKHNLGRQRSNDNHRDTRENRSDYYHDNRESCPSTASSSAQLGTSEPLHPKPE</sequence>
<keyword evidence="3" id="KW-0539">Nucleus</keyword>
<accession>A0AAD5QK78</accession>
<organism evidence="7 8">
    <name type="scientific">Parelaphostrongylus tenuis</name>
    <name type="common">Meningeal worm</name>
    <dbReference type="NCBI Taxonomy" id="148309"/>
    <lineage>
        <taxon>Eukaryota</taxon>
        <taxon>Metazoa</taxon>
        <taxon>Ecdysozoa</taxon>
        <taxon>Nematoda</taxon>
        <taxon>Chromadorea</taxon>
        <taxon>Rhabditida</taxon>
        <taxon>Rhabditina</taxon>
        <taxon>Rhabditomorpha</taxon>
        <taxon>Strongyloidea</taxon>
        <taxon>Metastrongylidae</taxon>
        <taxon>Parelaphostrongylus</taxon>
    </lineage>
</organism>
<evidence type="ECO:0000256" key="2">
    <source>
        <dbReference type="ARBA" id="ARBA00022884"/>
    </source>
</evidence>
<comment type="subcellular location">
    <subcellularLocation>
        <location evidence="1">Nucleus</location>
        <location evidence="1">Nucleoplasm</location>
    </subcellularLocation>
</comment>
<reference evidence="7" key="1">
    <citation type="submission" date="2021-06" db="EMBL/GenBank/DDBJ databases">
        <title>Parelaphostrongylus tenuis whole genome reference sequence.</title>
        <authorList>
            <person name="Garwood T.J."/>
            <person name="Larsen P.A."/>
            <person name="Fountain-Jones N.M."/>
            <person name="Garbe J.R."/>
            <person name="Macchietto M.G."/>
            <person name="Kania S.A."/>
            <person name="Gerhold R.W."/>
            <person name="Richards J.E."/>
            <person name="Wolf T.M."/>
        </authorList>
    </citation>
    <scope>NUCLEOTIDE SEQUENCE</scope>
    <source>
        <strain evidence="7">MNPRO001-30</strain>
        <tissue evidence="7">Meninges</tissue>
    </source>
</reference>
<feature type="compositionally biased region" description="Basic and acidic residues" evidence="5">
    <location>
        <begin position="78"/>
        <end position="111"/>
    </location>
</feature>
<feature type="region of interest" description="Disordered" evidence="5">
    <location>
        <begin position="78"/>
        <end position="134"/>
    </location>
</feature>
<dbReference type="Proteomes" id="UP001196413">
    <property type="component" value="Unassembled WGS sequence"/>
</dbReference>
<name>A0AAD5QK78_PARTN</name>
<dbReference type="EMBL" id="JAHQIW010001190">
    <property type="protein sequence ID" value="KAJ1351655.1"/>
    <property type="molecule type" value="Genomic_DNA"/>
</dbReference>
<dbReference type="GO" id="GO:0003727">
    <property type="term" value="F:single-stranded RNA binding"/>
    <property type="evidence" value="ECO:0007669"/>
    <property type="project" value="TreeGrafter"/>
</dbReference>
<dbReference type="InterPro" id="IPR012677">
    <property type="entry name" value="Nucleotide-bd_a/b_plait_sf"/>
</dbReference>
<dbReference type="AlphaFoldDB" id="A0AAD5QK78"/>
<dbReference type="Pfam" id="PF00076">
    <property type="entry name" value="RRM_1"/>
    <property type="match status" value="1"/>
</dbReference>
<dbReference type="PANTHER" id="PTHR13798">
    <property type="entry name" value="RNA BINDING MOTIF RBM PROTEIN -RELATED"/>
    <property type="match status" value="1"/>
</dbReference>
<evidence type="ECO:0000256" key="4">
    <source>
        <dbReference type="PROSITE-ProRule" id="PRU00176"/>
    </source>
</evidence>
<dbReference type="InterPro" id="IPR052285">
    <property type="entry name" value="NEXT_complex_subunit"/>
</dbReference>
<evidence type="ECO:0000259" key="6">
    <source>
        <dbReference type="PROSITE" id="PS50102"/>
    </source>
</evidence>
<protein>
    <recommendedName>
        <fullName evidence="6">RRM domain-containing protein</fullName>
    </recommendedName>
</protein>
<evidence type="ECO:0000313" key="8">
    <source>
        <dbReference type="Proteomes" id="UP001196413"/>
    </source>
</evidence>
<evidence type="ECO:0000256" key="1">
    <source>
        <dbReference type="ARBA" id="ARBA00004642"/>
    </source>
</evidence>
<dbReference type="SUPFAM" id="SSF54928">
    <property type="entry name" value="RNA-binding domain, RBD"/>
    <property type="match status" value="1"/>
</dbReference>
<dbReference type="InterPro" id="IPR000504">
    <property type="entry name" value="RRM_dom"/>
</dbReference>
<dbReference type="GO" id="GO:0000381">
    <property type="term" value="P:regulation of alternative mRNA splicing, via spliceosome"/>
    <property type="evidence" value="ECO:0007669"/>
    <property type="project" value="TreeGrafter"/>
</dbReference>
<dbReference type="SMART" id="SM00360">
    <property type="entry name" value="RRM"/>
    <property type="match status" value="1"/>
</dbReference>
<comment type="caution">
    <text evidence="7">The sequence shown here is derived from an EMBL/GenBank/DDBJ whole genome shotgun (WGS) entry which is preliminary data.</text>
</comment>
<dbReference type="GO" id="GO:0005654">
    <property type="term" value="C:nucleoplasm"/>
    <property type="evidence" value="ECO:0007669"/>
    <property type="project" value="UniProtKB-SubCell"/>
</dbReference>
<keyword evidence="8" id="KW-1185">Reference proteome</keyword>
<evidence type="ECO:0000256" key="5">
    <source>
        <dbReference type="SAM" id="MobiDB-lite"/>
    </source>
</evidence>
<feature type="compositionally biased region" description="Polar residues" evidence="5">
    <location>
        <begin position="112"/>
        <end position="125"/>
    </location>
</feature>
<dbReference type="PROSITE" id="PS50102">
    <property type="entry name" value="RRM"/>
    <property type="match status" value="1"/>
</dbReference>
<gene>
    <name evidence="7" type="ORF">KIN20_007765</name>
</gene>
<evidence type="ECO:0000313" key="7">
    <source>
        <dbReference type="EMBL" id="KAJ1351655.1"/>
    </source>
</evidence>
<dbReference type="PANTHER" id="PTHR13798:SF11">
    <property type="entry name" value="RNA-BINDING PROTEIN 7-RELATED"/>
    <property type="match status" value="1"/>
</dbReference>